<dbReference type="PANTHER" id="PTHR21666:SF270">
    <property type="entry name" value="MUREIN HYDROLASE ACTIVATOR ENVC"/>
    <property type="match status" value="1"/>
</dbReference>
<feature type="domain" description="Peptidoglycan hydrolase PcsB coiled-coil" evidence="4">
    <location>
        <begin position="102"/>
        <end position="176"/>
    </location>
</feature>
<keyword evidence="6" id="KW-1185">Reference proteome</keyword>
<dbReference type="RefSeq" id="WP_138190666.1">
    <property type="nucleotide sequence ID" value="NZ_VBWP01000003.1"/>
</dbReference>
<dbReference type="InterPro" id="IPR016047">
    <property type="entry name" value="M23ase_b-sheet_dom"/>
</dbReference>
<dbReference type="PANTHER" id="PTHR21666">
    <property type="entry name" value="PEPTIDASE-RELATED"/>
    <property type="match status" value="1"/>
</dbReference>
<dbReference type="EMBL" id="VBWP01000003">
    <property type="protein sequence ID" value="TLG75459.1"/>
    <property type="molecule type" value="Genomic_DNA"/>
</dbReference>
<dbReference type="SUPFAM" id="SSF51261">
    <property type="entry name" value="Duplicated hybrid motif"/>
    <property type="match status" value="1"/>
</dbReference>
<dbReference type="Gene3D" id="6.10.250.3150">
    <property type="match status" value="1"/>
</dbReference>
<dbReference type="InterPro" id="IPR011055">
    <property type="entry name" value="Dup_hybrid_motif"/>
</dbReference>
<evidence type="ECO:0000256" key="1">
    <source>
        <dbReference type="ARBA" id="ARBA00022729"/>
    </source>
</evidence>
<dbReference type="Gene3D" id="2.70.70.10">
    <property type="entry name" value="Glucose Permease (Domain IIA)"/>
    <property type="match status" value="1"/>
</dbReference>
<dbReference type="CDD" id="cd12797">
    <property type="entry name" value="M23_peptidase"/>
    <property type="match status" value="1"/>
</dbReference>
<protein>
    <submittedName>
        <fullName evidence="5">Uncharacterized protein</fullName>
    </submittedName>
</protein>
<keyword evidence="2" id="KW-0175">Coiled coil</keyword>
<dbReference type="InterPro" id="IPR050570">
    <property type="entry name" value="Cell_wall_metabolism_enzyme"/>
</dbReference>
<evidence type="ECO:0000313" key="5">
    <source>
        <dbReference type="EMBL" id="TLG75459.1"/>
    </source>
</evidence>
<evidence type="ECO:0000259" key="3">
    <source>
        <dbReference type="Pfam" id="PF01551"/>
    </source>
</evidence>
<name>A0A5R8QFL9_9FIRM</name>
<feature type="coiled-coil region" evidence="2">
    <location>
        <begin position="163"/>
        <end position="235"/>
    </location>
</feature>
<feature type="domain" description="M23ase beta-sheet core" evidence="3">
    <location>
        <begin position="265"/>
        <end position="367"/>
    </location>
</feature>
<feature type="coiled-coil region" evidence="2">
    <location>
        <begin position="39"/>
        <end position="115"/>
    </location>
</feature>
<dbReference type="Pfam" id="PF01551">
    <property type="entry name" value="Peptidase_M23"/>
    <property type="match status" value="1"/>
</dbReference>
<organism evidence="5 6">
    <name type="scientific">Culicoidibacter larvae</name>
    <dbReference type="NCBI Taxonomy" id="2579976"/>
    <lineage>
        <taxon>Bacteria</taxon>
        <taxon>Bacillati</taxon>
        <taxon>Bacillota</taxon>
        <taxon>Culicoidibacteria</taxon>
        <taxon>Culicoidibacterales</taxon>
        <taxon>Culicoidibacteraceae</taxon>
        <taxon>Culicoidibacter</taxon>
    </lineage>
</organism>
<dbReference type="OrthoDB" id="5623881at2"/>
<reference evidence="5 6" key="1">
    <citation type="submission" date="2019-05" db="EMBL/GenBank/DDBJ databases">
        <title>Culicoidintestinum kansasii gen. nov., sp. nov. from the gastrointestinal tract of the biting midge, Culicoides sonorensis.</title>
        <authorList>
            <person name="Neupane S."/>
            <person name="Ghosh A."/>
            <person name="Gunther S."/>
            <person name="Martin K."/>
            <person name="Zurek L."/>
        </authorList>
    </citation>
    <scope>NUCLEOTIDE SEQUENCE [LARGE SCALE GENOMIC DNA]</scope>
    <source>
        <strain evidence="5 6">CS-1</strain>
    </source>
</reference>
<dbReference type="Proteomes" id="UP000306912">
    <property type="component" value="Unassembled WGS sequence"/>
</dbReference>
<proteinExistence type="predicted"/>
<gene>
    <name evidence="5" type="ORF">FEZ08_05270</name>
</gene>
<evidence type="ECO:0000256" key="2">
    <source>
        <dbReference type="SAM" id="Coils"/>
    </source>
</evidence>
<evidence type="ECO:0000313" key="6">
    <source>
        <dbReference type="Proteomes" id="UP000306912"/>
    </source>
</evidence>
<dbReference type="Pfam" id="PF24568">
    <property type="entry name" value="CC_PcsB"/>
    <property type="match status" value="1"/>
</dbReference>
<comment type="caution">
    <text evidence="5">The sequence shown here is derived from an EMBL/GenBank/DDBJ whole genome shotgun (WGS) entry which is preliminary data.</text>
</comment>
<dbReference type="InParanoid" id="A0A5R8QFL9"/>
<dbReference type="InterPro" id="IPR057309">
    <property type="entry name" value="PcsB_CC"/>
</dbReference>
<accession>A0A5R8QFL9</accession>
<dbReference type="AlphaFoldDB" id="A0A5R8QFL9"/>
<sequence>MMKVRKKVEFSVLSIVLMLGVFAGISSFNPMPVAACDSAAECQAEYDRIQAEREANQQKLDGYKNDYEGITEKIRILENGISQTKEQIAVIEATITTLQSEITTLEAEIAEKHEIIRERMSSMQLANKGNQYLDFILNASSLTDVIHRSEAVSQITGADKELIREINEKRLAVETKKAEQETKRADLTTKQTDLEAQYATQDGLRAEMVSLIAAAEAHDANLEQSEQDIQNQLDEFNNGVPSTSYFSLPTPTGVVTCEFGCYSGHIGTDIGGLGYGTPILSIGNGRVLETLSGCSQGSGTSYCGGGYGNYVVVGYIVDGTSYVAMYAHLQSPAVSRGDVVSQGQTIGYSGFSGLGTGPHLHLEILKNIEYFPGDKGIRYQYVINTRDVISYPGAW</sequence>
<evidence type="ECO:0000259" key="4">
    <source>
        <dbReference type="Pfam" id="PF24568"/>
    </source>
</evidence>
<dbReference type="GO" id="GO:0004222">
    <property type="term" value="F:metalloendopeptidase activity"/>
    <property type="evidence" value="ECO:0007669"/>
    <property type="project" value="TreeGrafter"/>
</dbReference>
<keyword evidence="1" id="KW-0732">Signal</keyword>